<sequence>MAQLATDIPLELVARINELAANAPRLVPIKETDKPALIARIKALLAKHRAQLVAHYYVDADLQALAEATGGVVADSLEMANFGAQSDAEVLIVCGVRFMGETAKMLSPEKTVLMPDLNATCSLDVGCPSDEFAQFCAQHPDRKVVVYANTSVEVKALADWVVTSGNALAIARYLKAQGEKIIWAPDQHLGHWIDQETGIDMIRWMGHCIVHDEFKAFELEQLKQQYPKAKVLVHPESAAAVLALADVVGSTKVLINAVQSMPDAQFIVATDQGIFYKMQQLAPSKQLIVAPTDSKAKQCISCANCPWMGMNGLENLVAVLEALDQDERVLAQHEIRLDEQKRQQALVALNRMLEFSRQQGLVASKPNTKR</sequence>
<keyword evidence="7" id="KW-0808">Transferase</keyword>
<dbReference type="Gene3D" id="3.40.50.10800">
    <property type="entry name" value="NadA-like"/>
    <property type="match status" value="3"/>
</dbReference>
<reference evidence="14 15" key="1">
    <citation type="submission" date="2013-12" db="EMBL/GenBank/DDBJ databases">
        <authorList>
            <consortium name="DOE Joint Genome Institute"/>
            <person name="Kappler U."/>
            <person name="Huntemann M."/>
            <person name="Han J."/>
            <person name="Chen A."/>
            <person name="Kyrpides N."/>
            <person name="Mavromatis K."/>
            <person name="Markowitz V."/>
            <person name="Palaniappan K."/>
            <person name="Ivanova N."/>
            <person name="Schaumberg A."/>
            <person name="Pati A."/>
            <person name="Liolios K."/>
            <person name="Nordberg H.P."/>
            <person name="Cantor M.N."/>
            <person name="Hua S.X."/>
            <person name="Woyke T."/>
        </authorList>
    </citation>
    <scope>NUCLEOTIDE SEQUENCE [LARGE SCALE GENOMIC DNA]</scope>
    <source>
        <strain evidence="15">AL2</strain>
    </source>
</reference>
<evidence type="ECO:0000256" key="11">
    <source>
        <dbReference type="ARBA" id="ARBA00050125"/>
    </source>
</evidence>
<dbReference type="InterPro" id="IPR036094">
    <property type="entry name" value="NadA_sf"/>
</dbReference>
<evidence type="ECO:0000256" key="6">
    <source>
        <dbReference type="ARBA" id="ARBA00022642"/>
    </source>
</evidence>
<dbReference type="FunFam" id="3.40.50.10800:FF:000001">
    <property type="entry name" value="Quinolinate synthase A"/>
    <property type="match status" value="1"/>
</dbReference>
<dbReference type="NCBIfam" id="NF006878">
    <property type="entry name" value="PRK09375.1-2"/>
    <property type="match status" value="1"/>
</dbReference>
<dbReference type="eggNOG" id="COG0379">
    <property type="taxonomic scope" value="Bacteria"/>
</dbReference>
<dbReference type="UniPathway" id="UPA00253">
    <property type="reaction ID" value="UER00327"/>
</dbReference>
<gene>
    <name evidence="14" type="ORF">THIAE_03785</name>
</gene>
<evidence type="ECO:0000256" key="10">
    <source>
        <dbReference type="ARBA" id="ARBA00023014"/>
    </source>
</evidence>
<dbReference type="InterPro" id="IPR003473">
    <property type="entry name" value="NadA"/>
</dbReference>
<dbReference type="EMBL" id="CP007030">
    <property type="protein sequence ID" value="AHF01030.1"/>
    <property type="molecule type" value="Genomic_DNA"/>
</dbReference>
<dbReference type="GO" id="GO:0051539">
    <property type="term" value="F:4 iron, 4 sulfur cluster binding"/>
    <property type="evidence" value="ECO:0007669"/>
    <property type="project" value="UniProtKB-KW"/>
</dbReference>
<dbReference type="STRING" id="717772.THIAE_03785"/>
<evidence type="ECO:0000313" key="15">
    <source>
        <dbReference type="Proteomes" id="UP000005380"/>
    </source>
</evidence>
<evidence type="ECO:0000256" key="9">
    <source>
        <dbReference type="ARBA" id="ARBA00023004"/>
    </source>
</evidence>
<evidence type="ECO:0000256" key="12">
    <source>
        <dbReference type="ARBA" id="ARBA00073059"/>
    </source>
</evidence>
<proteinExistence type="predicted"/>
<comment type="catalytic activity">
    <reaction evidence="11">
        <text>iminosuccinate + dihydroxyacetone phosphate = quinolinate + phosphate + 2 H2O + H(+)</text>
        <dbReference type="Rhea" id="RHEA:25888"/>
        <dbReference type="ChEBI" id="CHEBI:15377"/>
        <dbReference type="ChEBI" id="CHEBI:15378"/>
        <dbReference type="ChEBI" id="CHEBI:29959"/>
        <dbReference type="ChEBI" id="CHEBI:43474"/>
        <dbReference type="ChEBI" id="CHEBI:57642"/>
        <dbReference type="ChEBI" id="CHEBI:77875"/>
        <dbReference type="EC" id="2.5.1.72"/>
    </reaction>
    <physiologicalReaction direction="left-to-right" evidence="11">
        <dbReference type="Rhea" id="RHEA:25889"/>
    </physiologicalReaction>
</comment>
<dbReference type="KEGG" id="tao:THIAE_03785"/>
<keyword evidence="10" id="KW-0411">Iron-sulfur</keyword>
<keyword evidence="9" id="KW-0408">Iron</keyword>
<evidence type="ECO:0000256" key="13">
    <source>
        <dbReference type="NCBIfam" id="TIGR00550"/>
    </source>
</evidence>
<dbReference type="GO" id="GO:0008987">
    <property type="term" value="F:quinolinate synthetase A activity"/>
    <property type="evidence" value="ECO:0007669"/>
    <property type="project" value="UniProtKB-UniRule"/>
</dbReference>
<evidence type="ECO:0000256" key="1">
    <source>
        <dbReference type="ARBA" id="ARBA00001966"/>
    </source>
</evidence>
<evidence type="ECO:0000256" key="8">
    <source>
        <dbReference type="ARBA" id="ARBA00022723"/>
    </source>
</evidence>
<dbReference type="RefSeq" id="WP_006459198.1">
    <property type="nucleotide sequence ID" value="NZ_CP007030.1"/>
</dbReference>
<dbReference type="FunCoup" id="W0DQY1">
    <property type="interactions" value="459"/>
</dbReference>
<comment type="pathway">
    <text evidence="3">Cofactor biosynthesis; NAD(+) biosynthesis; quinolinate from iminoaspartate: step 1/1.</text>
</comment>
<comment type="cofactor">
    <cofactor evidence="1">
        <name>[4Fe-4S] cluster</name>
        <dbReference type="ChEBI" id="CHEBI:49883"/>
    </cofactor>
</comment>
<comment type="function">
    <text evidence="2">Catalyzes the condensation of iminoaspartate with dihydroxyacetone phosphate to form quinolinate.</text>
</comment>
<keyword evidence="5" id="KW-0004">4Fe-4S</keyword>
<dbReference type="GO" id="GO:0034628">
    <property type="term" value="P:'de novo' NAD+ biosynthetic process from L-aspartate"/>
    <property type="evidence" value="ECO:0007669"/>
    <property type="project" value="TreeGrafter"/>
</dbReference>
<dbReference type="OrthoDB" id="9801204at2"/>
<dbReference type="GO" id="GO:0046872">
    <property type="term" value="F:metal ion binding"/>
    <property type="evidence" value="ECO:0007669"/>
    <property type="project" value="UniProtKB-KW"/>
</dbReference>
<evidence type="ECO:0000256" key="5">
    <source>
        <dbReference type="ARBA" id="ARBA00022485"/>
    </source>
</evidence>
<dbReference type="GO" id="GO:0005829">
    <property type="term" value="C:cytosol"/>
    <property type="evidence" value="ECO:0007669"/>
    <property type="project" value="TreeGrafter"/>
</dbReference>
<dbReference type="InParanoid" id="W0DQY1"/>
<keyword evidence="8" id="KW-0479">Metal-binding</keyword>
<evidence type="ECO:0000256" key="7">
    <source>
        <dbReference type="ARBA" id="ARBA00022679"/>
    </source>
</evidence>
<name>W0DQY1_9GAMM</name>
<dbReference type="SUPFAM" id="SSF142754">
    <property type="entry name" value="NadA-like"/>
    <property type="match status" value="1"/>
</dbReference>
<dbReference type="HOGENOM" id="CLU_047382_1_0_6"/>
<dbReference type="EC" id="2.5.1.72" evidence="4 13"/>
<dbReference type="NCBIfam" id="NF006877">
    <property type="entry name" value="PRK09375.1-1"/>
    <property type="match status" value="1"/>
</dbReference>
<protein>
    <recommendedName>
        <fullName evidence="12 13">Quinolinate synthase</fullName>
        <ecNumber evidence="4 13">2.5.1.72</ecNumber>
    </recommendedName>
</protein>
<evidence type="ECO:0000256" key="3">
    <source>
        <dbReference type="ARBA" id="ARBA00005065"/>
    </source>
</evidence>
<evidence type="ECO:0000256" key="2">
    <source>
        <dbReference type="ARBA" id="ARBA00003791"/>
    </source>
</evidence>
<dbReference type="PANTHER" id="PTHR30573">
    <property type="entry name" value="QUINOLINATE SYNTHETASE A"/>
    <property type="match status" value="1"/>
</dbReference>
<keyword evidence="6" id="KW-0662">Pyridine nucleotide biosynthesis</keyword>
<organism evidence="14 15">
    <name type="scientific">Thiomicrospira aerophila AL3</name>
    <dbReference type="NCBI Taxonomy" id="717772"/>
    <lineage>
        <taxon>Bacteria</taxon>
        <taxon>Pseudomonadati</taxon>
        <taxon>Pseudomonadota</taxon>
        <taxon>Gammaproteobacteria</taxon>
        <taxon>Thiotrichales</taxon>
        <taxon>Piscirickettsiaceae</taxon>
        <taxon>Thiomicrospira</taxon>
    </lineage>
</organism>
<dbReference type="Pfam" id="PF02445">
    <property type="entry name" value="NadA"/>
    <property type="match status" value="1"/>
</dbReference>
<dbReference type="PANTHER" id="PTHR30573:SF0">
    <property type="entry name" value="QUINOLINATE SYNTHASE, CHLOROPLASTIC"/>
    <property type="match status" value="1"/>
</dbReference>
<dbReference type="NCBIfam" id="TIGR00550">
    <property type="entry name" value="nadA"/>
    <property type="match status" value="1"/>
</dbReference>
<dbReference type="Proteomes" id="UP000005380">
    <property type="component" value="Chromosome"/>
</dbReference>
<dbReference type="AlphaFoldDB" id="W0DQY1"/>
<evidence type="ECO:0000313" key="14">
    <source>
        <dbReference type="EMBL" id="AHF01030.1"/>
    </source>
</evidence>
<accession>W0DQY1</accession>
<evidence type="ECO:0000256" key="4">
    <source>
        <dbReference type="ARBA" id="ARBA00012669"/>
    </source>
</evidence>
<keyword evidence="15" id="KW-1185">Reference proteome</keyword>